<dbReference type="EMBL" id="CP045890">
    <property type="protein sequence ID" value="QQP55846.1"/>
    <property type="molecule type" value="Genomic_DNA"/>
</dbReference>
<dbReference type="GO" id="GO:0008083">
    <property type="term" value="F:growth factor activity"/>
    <property type="evidence" value="ECO:0007669"/>
    <property type="project" value="TreeGrafter"/>
</dbReference>
<feature type="domain" description="Spaetzle" evidence="4">
    <location>
        <begin position="128"/>
        <end position="176"/>
    </location>
</feature>
<keyword evidence="2" id="KW-1015">Disulfide bond</keyword>
<dbReference type="OrthoDB" id="6492393at2759"/>
<evidence type="ECO:0000313" key="6">
    <source>
        <dbReference type="Proteomes" id="UP000595437"/>
    </source>
</evidence>
<gene>
    <name evidence="5" type="ORF">FKW44_000306</name>
</gene>
<dbReference type="InterPro" id="IPR052444">
    <property type="entry name" value="Spz/Toll_ligand-like"/>
</dbReference>
<dbReference type="GO" id="GO:0045087">
    <property type="term" value="P:innate immune response"/>
    <property type="evidence" value="ECO:0007669"/>
    <property type="project" value="TreeGrafter"/>
</dbReference>
<dbReference type="GO" id="GO:0005615">
    <property type="term" value="C:extracellular space"/>
    <property type="evidence" value="ECO:0007669"/>
    <property type="project" value="UniProtKB-ARBA"/>
</dbReference>
<evidence type="ECO:0000259" key="4">
    <source>
        <dbReference type="Pfam" id="PF16077"/>
    </source>
</evidence>
<reference evidence="6" key="1">
    <citation type="submission" date="2021-01" db="EMBL/GenBank/DDBJ databases">
        <title>Caligus Genome Assembly.</title>
        <authorList>
            <person name="Gallardo-Escarate C."/>
        </authorList>
    </citation>
    <scope>NUCLEOTIDE SEQUENCE [LARGE SCALE GENOMIC DNA]</scope>
</reference>
<proteinExistence type="predicted"/>
<evidence type="ECO:0000313" key="5">
    <source>
        <dbReference type="EMBL" id="QQP55846.1"/>
    </source>
</evidence>
<evidence type="ECO:0000256" key="2">
    <source>
        <dbReference type="ARBA" id="ARBA00023157"/>
    </source>
</evidence>
<dbReference type="SUPFAM" id="SSF57501">
    <property type="entry name" value="Cystine-knot cytokines"/>
    <property type="match status" value="1"/>
</dbReference>
<keyword evidence="6" id="KW-1185">Reference proteome</keyword>
<sequence length="262" mass="29840">IFALFGASVGSNLYTPTPRYGPTPVPHYSPSPSPAYGPHGYSTPYGYTPAPLYGHHGSAAPLRETYGPPSCSKNSTNTWCLMDYDYPTYEIQHAVEYHYAAVAALYKDVIANTENSIDRLKDLRDETYLCPSSTDYVMPLRAINSQGKWRIIVNNVKAHYETLSQTVRVEQCSSQDLPVPFFMCLYLRDLRRTPKYPLLHPTHKITPLIDYEHIIYILDRNLAVFLNVKSKQFRSSIHNGMKKVFRLVNITILVLVSSYYAF</sequence>
<evidence type="ECO:0000256" key="1">
    <source>
        <dbReference type="ARBA" id="ARBA00022729"/>
    </source>
</evidence>
<dbReference type="GO" id="GO:0021556">
    <property type="term" value="P:central nervous system formation"/>
    <property type="evidence" value="ECO:0007669"/>
    <property type="project" value="TreeGrafter"/>
</dbReference>
<dbReference type="PANTHER" id="PTHR23199:SF12">
    <property type="entry name" value="NEUROTROPHIN 1-RELATED"/>
    <property type="match status" value="1"/>
</dbReference>
<name>A0A7T8KH84_CALRO</name>
<dbReference type="Pfam" id="PF16077">
    <property type="entry name" value="Spaetzle"/>
    <property type="match status" value="1"/>
</dbReference>
<evidence type="ECO:0000256" key="3">
    <source>
        <dbReference type="ARBA" id="ARBA00023180"/>
    </source>
</evidence>
<feature type="non-terminal residue" evidence="5">
    <location>
        <position position="1"/>
    </location>
</feature>
<keyword evidence="3" id="KW-0325">Glycoprotein</keyword>
<dbReference type="Gene3D" id="2.10.90.10">
    <property type="entry name" value="Cystine-knot cytokines"/>
    <property type="match status" value="1"/>
</dbReference>
<dbReference type="Proteomes" id="UP000595437">
    <property type="component" value="Chromosome 1"/>
</dbReference>
<dbReference type="PANTHER" id="PTHR23199">
    <property type="entry name" value="NEUROTROPHIN 1-RELATED"/>
    <property type="match status" value="1"/>
</dbReference>
<dbReference type="InterPro" id="IPR032104">
    <property type="entry name" value="Spaetzle"/>
</dbReference>
<keyword evidence="1" id="KW-0732">Signal</keyword>
<organism evidence="5 6">
    <name type="scientific">Caligus rogercresseyi</name>
    <name type="common">Sea louse</name>
    <dbReference type="NCBI Taxonomy" id="217165"/>
    <lineage>
        <taxon>Eukaryota</taxon>
        <taxon>Metazoa</taxon>
        <taxon>Ecdysozoa</taxon>
        <taxon>Arthropoda</taxon>
        <taxon>Crustacea</taxon>
        <taxon>Multicrustacea</taxon>
        <taxon>Hexanauplia</taxon>
        <taxon>Copepoda</taxon>
        <taxon>Siphonostomatoida</taxon>
        <taxon>Caligidae</taxon>
        <taxon>Caligus</taxon>
    </lineage>
</organism>
<protein>
    <submittedName>
        <fullName evidence="5">LOC101740088</fullName>
    </submittedName>
</protein>
<dbReference type="InterPro" id="IPR029034">
    <property type="entry name" value="Cystine-knot_cytokine"/>
</dbReference>
<dbReference type="GO" id="GO:0005121">
    <property type="term" value="F:Toll binding"/>
    <property type="evidence" value="ECO:0007669"/>
    <property type="project" value="TreeGrafter"/>
</dbReference>
<accession>A0A7T8KH84</accession>
<dbReference type="AlphaFoldDB" id="A0A7T8KH84"/>